<sequence>MAITADQVSERTRAFGPRRAQRPAVTWLLIALLVALVGAIAWKGTTVVEQRTAADRNTEIIGVTKDVVASLVNLDYNRTDADLARIKAMSAGQFADQFSQVSSSMGQVLGQGKVQSTGSVKEAAIISVDDSHAKVLAAVTSVVKNTEAPEGQPRVYRMRVQLDRADDKWLVSNVEFVA</sequence>
<feature type="transmembrane region" description="Helical" evidence="3">
    <location>
        <begin position="24"/>
        <end position="42"/>
    </location>
</feature>
<dbReference type="RefSeq" id="WP_170197770.1">
    <property type="nucleotide sequence ID" value="NZ_JABBNB010000060.1"/>
</dbReference>
<evidence type="ECO:0000256" key="1">
    <source>
        <dbReference type="ARBA" id="ARBA00004370"/>
    </source>
</evidence>
<evidence type="ECO:0000313" key="4">
    <source>
        <dbReference type="EMBL" id="NMO05265.1"/>
    </source>
</evidence>
<dbReference type="GO" id="GO:0016020">
    <property type="term" value="C:membrane"/>
    <property type="evidence" value="ECO:0007669"/>
    <property type="project" value="UniProtKB-SubCell"/>
</dbReference>
<reference evidence="4 5" key="1">
    <citation type="submission" date="2020-04" db="EMBL/GenBank/DDBJ databases">
        <title>Gordonia sp. nov. TBRC 11910.</title>
        <authorList>
            <person name="Suriyachadkun C."/>
        </authorList>
    </citation>
    <scope>NUCLEOTIDE SEQUENCE [LARGE SCALE GENOMIC DNA]</scope>
    <source>
        <strain evidence="4 5">TBRC 11910</strain>
    </source>
</reference>
<keyword evidence="3" id="KW-1133">Transmembrane helix</keyword>
<dbReference type="PANTHER" id="PTHR37042">
    <property type="entry name" value="OUTER MEMBRANE PROTEIN RV1973"/>
    <property type="match status" value="1"/>
</dbReference>
<keyword evidence="2 3" id="KW-0472">Membrane</keyword>
<dbReference type="PANTHER" id="PTHR37042:SF4">
    <property type="entry name" value="OUTER MEMBRANE PROTEIN RV1973"/>
    <property type="match status" value="1"/>
</dbReference>
<evidence type="ECO:0000256" key="3">
    <source>
        <dbReference type="SAM" id="Phobius"/>
    </source>
</evidence>
<keyword evidence="5" id="KW-1185">Reference proteome</keyword>
<organism evidence="4 5">
    <name type="scientific">Gordonia asplenii</name>
    <dbReference type="NCBI Taxonomy" id="2725283"/>
    <lineage>
        <taxon>Bacteria</taxon>
        <taxon>Bacillati</taxon>
        <taxon>Actinomycetota</taxon>
        <taxon>Actinomycetes</taxon>
        <taxon>Mycobacteriales</taxon>
        <taxon>Gordoniaceae</taxon>
        <taxon>Gordonia</taxon>
    </lineage>
</organism>
<evidence type="ECO:0000256" key="2">
    <source>
        <dbReference type="ARBA" id="ARBA00023136"/>
    </source>
</evidence>
<protein>
    <recommendedName>
        <fullName evidence="6">Mce-associated membrane protein</fullName>
    </recommendedName>
</protein>
<accession>A0A848L8H6</accession>
<comment type="caution">
    <text evidence="4">The sequence shown here is derived from an EMBL/GenBank/DDBJ whole genome shotgun (WGS) entry which is preliminary data.</text>
</comment>
<dbReference type="EMBL" id="JABBNB010000060">
    <property type="protein sequence ID" value="NMO05265.1"/>
    <property type="molecule type" value="Genomic_DNA"/>
</dbReference>
<keyword evidence="3" id="KW-0812">Transmembrane</keyword>
<dbReference type="Proteomes" id="UP000550729">
    <property type="component" value="Unassembled WGS sequence"/>
</dbReference>
<evidence type="ECO:0000313" key="5">
    <source>
        <dbReference type="Proteomes" id="UP000550729"/>
    </source>
</evidence>
<name>A0A848L8H6_9ACTN</name>
<dbReference type="AlphaFoldDB" id="A0A848L8H6"/>
<gene>
    <name evidence="4" type="ORF">HH308_29005</name>
</gene>
<proteinExistence type="predicted"/>
<evidence type="ECO:0008006" key="6">
    <source>
        <dbReference type="Google" id="ProtNLM"/>
    </source>
</evidence>
<comment type="subcellular location">
    <subcellularLocation>
        <location evidence="1">Membrane</location>
    </subcellularLocation>
</comment>